<dbReference type="AlphaFoldDB" id="A0A1M6I3K4"/>
<proteinExistence type="predicted"/>
<evidence type="ECO:0000313" key="1">
    <source>
        <dbReference type="EMBL" id="SHJ29039.1"/>
    </source>
</evidence>
<sequence>MDTLTQWSAKDSELKQWMIPHLELLQADERKSVSGRAKKMLDKLS</sequence>
<evidence type="ECO:0000313" key="2">
    <source>
        <dbReference type="Proteomes" id="UP000184432"/>
    </source>
</evidence>
<gene>
    <name evidence="1" type="ORF">SAMN04488508_10795</name>
</gene>
<protein>
    <submittedName>
        <fullName evidence="1">Uncharacterized protein</fullName>
    </submittedName>
</protein>
<dbReference type="RefSeq" id="WP_170864613.1">
    <property type="nucleotide sequence ID" value="NZ_FQYP01000007.1"/>
</dbReference>
<dbReference type="EMBL" id="FQYP01000007">
    <property type="protein sequence ID" value="SHJ29039.1"/>
    <property type="molecule type" value="Genomic_DNA"/>
</dbReference>
<dbReference type="STRING" id="570521.SAMN04488508_10795"/>
<name>A0A1M6I3K4_9FLAO</name>
<organism evidence="1 2">
    <name type="scientific">Aquimarina spongiae</name>
    <dbReference type="NCBI Taxonomy" id="570521"/>
    <lineage>
        <taxon>Bacteria</taxon>
        <taxon>Pseudomonadati</taxon>
        <taxon>Bacteroidota</taxon>
        <taxon>Flavobacteriia</taxon>
        <taxon>Flavobacteriales</taxon>
        <taxon>Flavobacteriaceae</taxon>
        <taxon>Aquimarina</taxon>
    </lineage>
</organism>
<dbReference type="Proteomes" id="UP000184432">
    <property type="component" value="Unassembled WGS sequence"/>
</dbReference>
<keyword evidence="2" id="KW-1185">Reference proteome</keyword>
<reference evidence="2" key="1">
    <citation type="submission" date="2016-11" db="EMBL/GenBank/DDBJ databases">
        <authorList>
            <person name="Varghese N."/>
            <person name="Submissions S."/>
        </authorList>
    </citation>
    <scope>NUCLEOTIDE SEQUENCE [LARGE SCALE GENOMIC DNA]</scope>
    <source>
        <strain evidence="2">DSM 22623</strain>
    </source>
</reference>
<accession>A0A1M6I3K4</accession>